<feature type="region of interest" description="Disordered" evidence="2">
    <location>
        <begin position="1"/>
        <end position="23"/>
    </location>
</feature>
<dbReference type="GO" id="GO:0004672">
    <property type="term" value="F:protein kinase activity"/>
    <property type="evidence" value="ECO:0007669"/>
    <property type="project" value="InterPro"/>
</dbReference>
<dbReference type="OrthoDB" id="248923at2759"/>
<dbReference type="SUPFAM" id="SSF56112">
    <property type="entry name" value="Protein kinase-like (PK-like)"/>
    <property type="match status" value="1"/>
</dbReference>
<dbReference type="AlphaFoldDB" id="A0A835M900"/>
<proteinExistence type="inferred from homology"/>
<evidence type="ECO:0000256" key="2">
    <source>
        <dbReference type="SAM" id="MobiDB-lite"/>
    </source>
</evidence>
<keyword evidence="5" id="KW-1185">Reference proteome</keyword>
<comment type="similarity">
    <text evidence="1">Belongs to the protein kinase superfamily. STE Ser/Thr protein kinase family. STE20 subfamily.</text>
</comment>
<dbReference type="PANTHER" id="PTHR48014:SF24">
    <property type="entry name" value="PROTEIN KINASE SUPERFAMILY PROTEIN"/>
    <property type="match status" value="1"/>
</dbReference>
<evidence type="ECO:0000313" key="4">
    <source>
        <dbReference type="EMBL" id="KAF9618189.1"/>
    </source>
</evidence>
<organism evidence="4 5">
    <name type="scientific">Coptis chinensis</name>
    <dbReference type="NCBI Taxonomy" id="261450"/>
    <lineage>
        <taxon>Eukaryota</taxon>
        <taxon>Viridiplantae</taxon>
        <taxon>Streptophyta</taxon>
        <taxon>Embryophyta</taxon>
        <taxon>Tracheophyta</taxon>
        <taxon>Spermatophyta</taxon>
        <taxon>Magnoliopsida</taxon>
        <taxon>Ranunculales</taxon>
        <taxon>Ranunculaceae</taxon>
        <taxon>Coptidoideae</taxon>
        <taxon>Coptis</taxon>
    </lineage>
</organism>
<dbReference type="EMBL" id="JADFTS010000002">
    <property type="protein sequence ID" value="KAF9618189.1"/>
    <property type="molecule type" value="Genomic_DNA"/>
</dbReference>
<evidence type="ECO:0000313" key="5">
    <source>
        <dbReference type="Proteomes" id="UP000631114"/>
    </source>
</evidence>
<gene>
    <name evidence="4" type="ORF">IFM89_000658</name>
</gene>
<dbReference type="GO" id="GO:0005524">
    <property type="term" value="F:ATP binding"/>
    <property type="evidence" value="ECO:0007669"/>
    <property type="project" value="InterPro"/>
</dbReference>
<reference evidence="4 5" key="1">
    <citation type="submission" date="2020-10" db="EMBL/GenBank/DDBJ databases">
        <title>The Coptis chinensis genome and diversification of protoberbering-type alkaloids.</title>
        <authorList>
            <person name="Wang B."/>
            <person name="Shu S."/>
            <person name="Song C."/>
            <person name="Liu Y."/>
        </authorList>
    </citation>
    <scope>NUCLEOTIDE SEQUENCE [LARGE SCALE GENOMIC DNA]</scope>
    <source>
        <strain evidence="4">HL-2020</strain>
        <tissue evidence="4">Leaf</tissue>
    </source>
</reference>
<dbReference type="PANTHER" id="PTHR48014">
    <property type="entry name" value="SERINE/THREONINE-PROTEIN KINASE FRAY2"/>
    <property type="match status" value="1"/>
</dbReference>
<sequence length="124" mass="14095">MEKLKSHEINEPKTKRKKTEENRLQIKGKGGAATVYRALCKPLKETVAIKILDFDHEGPDKVAKEVRLMKLVDHVNVLKAHCAFVSSNDLWAVMPFMEAESFQHILKTAYISEAKSKQADSKEM</sequence>
<dbReference type="Gene3D" id="3.30.200.20">
    <property type="entry name" value="Phosphorylase Kinase, domain 1"/>
    <property type="match status" value="1"/>
</dbReference>
<evidence type="ECO:0000256" key="1">
    <source>
        <dbReference type="ARBA" id="ARBA00008874"/>
    </source>
</evidence>
<name>A0A835M900_9MAGN</name>
<dbReference type="Pfam" id="PF00069">
    <property type="entry name" value="Pkinase"/>
    <property type="match status" value="1"/>
</dbReference>
<dbReference type="InterPro" id="IPR047173">
    <property type="entry name" value="STRAD_A/B-like"/>
</dbReference>
<dbReference type="PROSITE" id="PS50011">
    <property type="entry name" value="PROTEIN_KINASE_DOM"/>
    <property type="match status" value="1"/>
</dbReference>
<dbReference type="Proteomes" id="UP000631114">
    <property type="component" value="Unassembled WGS sequence"/>
</dbReference>
<dbReference type="GO" id="GO:0043539">
    <property type="term" value="F:protein serine/threonine kinase activator activity"/>
    <property type="evidence" value="ECO:0007669"/>
    <property type="project" value="InterPro"/>
</dbReference>
<dbReference type="InterPro" id="IPR000719">
    <property type="entry name" value="Prot_kinase_dom"/>
</dbReference>
<protein>
    <recommendedName>
        <fullName evidence="3">Protein kinase domain-containing protein</fullName>
    </recommendedName>
</protein>
<feature type="domain" description="Protein kinase" evidence="3">
    <location>
        <begin position="21"/>
        <end position="124"/>
    </location>
</feature>
<evidence type="ECO:0000259" key="3">
    <source>
        <dbReference type="PROSITE" id="PS50011"/>
    </source>
</evidence>
<dbReference type="InterPro" id="IPR011009">
    <property type="entry name" value="Kinase-like_dom_sf"/>
</dbReference>
<comment type="caution">
    <text evidence="4">The sequence shown here is derived from an EMBL/GenBank/DDBJ whole genome shotgun (WGS) entry which is preliminary data.</text>
</comment>
<accession>A0A835M900</accession>